<accession>A0ABU6V3J0</accession>
<comment type="caution">
    <text evidence="1">The sequence shown here is derived from an EMBL/GenBank/DDBJ whole genome shotgun (WGS) entry which is preliminary data.</text>
</comment>
<evidence type="ECO:0000313" key="2">
    <source>
        <dbReference type="Proteomes" id="UP001341840"/>
    </source>
</evidence>
<sequence length="104" mass="11526">MERTDTRFEAAQKAINSIGLGFDITQDIDFGNCKKGPRLILINEKQCRYLDISDGLSVPDVPESIKCVRGESNRVHSEVLTLQEACSTSSSSFVACLLQFNKLN</sequence>
<dbReference type="Proteomes" id="UP001341840">
    <property type="component" value="Unassembled WGS sequence"/>
</dbReference>
<name>A0ABU6V3J0_9FABA</name>
<dbReference type="PANTHER" id="PTHR33199">
    <property type="entry name" value="MACPF DOMAIN-CONTAINING PROTEIN CAD1"/>
    <property type="match status" value="1"/>
</dbReference>
<evidence type="ECO:0000313" key="1">
    <source>
        <dbReference type="EMBL" id="MED6168180.1"/>
    </source>
</evidence>
<organism evidence="1 2">
    <name type="scientific">Stylosanthes scabra</name>
    <dbReference type="NCBI Taxonomy" id="79078"/>
    <lineage>
        <taxon>Eukaryota</taxon>
        <taxon>Viridiplantae</taxon>
        <taxon>Streptophyta</taxon>
        <taxon>Embryophyta</taxon>
        <taxon>Tracheophyta</taxon>
        <taxon>Spermatophyta</taxon>
        <taxon>Magnoliopsida</taxon>
        <taxon>eudicotyledons</taxon>
        <taxon>Gunneridae</taxon>
        <taxon>Pentapetalae</taxon>
        <taxon>rosids</taxon>
        <taxon>fabids</taxon>
        <taxon>Fabales</taxon>
        <taxon>Fabaceae</taxon>
        <taxon>Papilionoideae</taxon>
        <taxon>50 kb inversion clade</taxon>
        <taxon>dalbergioids sensu lato</taxon>
        <taxon>Dalbergieae</taxon>
        <taxon>Pterocarpus clade</taxon>
        <taxon>Stylosanthes</taxon>
    </lineage>
</organism>
<dbReference type="InterPro" id="IPR044663">
    <property type="entry name" value="CAD1/NSL1-like"/>
</dbReference>
<gene>
    <name evidence="1" type="ORF">PIB30_009396</name>
</gene>
<keyword evidence="2" id="KW-1185">Reference proteome</keyword>
<reference evidence="1 2" key="1">
    <citation type="journal article" date="2023" name="Plants (Basel)">
        <title>Bridging the Gap: Combining Genomics and Transcriptomics Approaches to Understand Stylosanthes scabra, an Orphan Legume from the Brazilian Caatinga.</title>
        <authorList>
            <person name="Ferreira-Neto J.R.C."/>
            <person name="da Silva M.D."/>
            <person name="Binneck E."/>
            <person name="de Melo N.F."/>
            <person name="da Silva R.H."/>
            <person name="de Melo A.L.T.M."/>
            <person name="Pandolfi V."/>
            <person name="Bustamante F.O."/>
            <person name="Brasileiro-Vidal A.C."/>
            <person name="Benko-Iseppon A.M."/>
        </authorList>
    </citation>
    <scope>NUCLEOTIDE SEQUENCE [LARGE SCALE GENOMIC DNA]</scope>
    <source>
        <tissue evidence="1">Leaves</tissue>
    </source>
</reference>
<dbReference type="PANTHER" id="PTHR33199:SF14">
    <property type="entry name" value="MAC_PERFORIN DOMAIN PROTEIN"/>
    <property type="match status" value="1"/>
</dbReference>
<proteinExistence type="predicted"/>
<protein>
    <submittedName>
        <fullName evidence="1">Uncharacterized protein</fullName>
    </submittedName>
</protein>
<dbReference type="EMBL" id="JASCZI010151056">
    <property type="protein sequence ID" value="MED6168180.1"/>
    <property type="molecule type" value="Genomic_DNA"/>
</dbReference>